<dbReference type="Pfam" id="PF12072">
    <property type="entry name" value="RNase_Y_N"/>
    <property type="match status" value="1"/>
</dbReference>
<evidence type="ECO:0000256" key="1">
    <source>
        <dbReference type="ARBA" id="ARBA00022884"/>
    </source>
</evidence>
<evidence type="ECO:0000259" key="3">
    <source>
        <dbReference type="SMART" id="SM00322"/>
    </source>
</evidence>
<dbReference type="SMART" id="SM00322">
    <property type="entry name" value="KH"/>
    <property type="match status" value="1"/>
</dbReference>
<dbReference type="PANTHER" id="PTHR12826:SF15">
    <property type="entry name" value="RIBONUCLEASE Y"/>
    <property type="match status" value="1"/>
</dbReference>
<evidence type="ECO:0000256" key="2">
    <source>
        <dbReference type="SAM" id="MobiDB-lite"/>
    </source>
</evidence>
<dbReference type="InterPro" id="IPR022711">
    <property type="entry name" value="RNase_Y_N"/>
</dbReference>
<evidence type="ECO:0000313" key="4">
    <source>
        <dbReference type="EMBL" id="GAJ06310.1"/>
    </source>
</evidence>
<dbReference type="GO" id="GO:0003723">
    <property type="term" value="F:RNA binding"/>
    <property type="evidence" value="ECO:0007669"/>
    <property type="project" value="UniProtKB-KW"/>
</dbReference>
<dbReference type="EMBL" id="BARW01030472">
    <property type="protein sequence ID" value="GAJ06310.1"/>
    <property type="molecule type" value="Genomic_DNA"/>
</dbReference>
<dbReference type="Gene3D" id="3.30.1370.10">
    <property type="entry name" value="K Homology domain, type 1"/>
    <property type="match status" value="1"/>
</dbReference>
<reference evidence="4" key="1">
    <citation type="journal article" date="2014" name="Front. Microbiol.">
        <title>High frequency of phylogenetically diverse reductive dehalogenase-homologous genes in deep subseafloor sedimentary metagenomes.</title>
        <authorList>
            <person name="Kawai M."/>
            <person name="Futagami T."/>
            <person name="Toyoda A."/>
            <person name="Takaki Y."/>
            <person name="Nishi S."/>
            <person name="Hori S."/>
            <person name="Arai W."/>
            <person name="Tsubouchi T."/>
            <person name="Morono Y."/>
            <person name="Uchiyama I."/>
            <person name="Ito T."/>
            <person name="Fujiyama A."/>
            <person name="Inagaki F."/>
            <person name="Takami H."/>
        </authorList>
    </citation>
    <scope>NUCLEOTIDE SEQUENCE</scope>
    <source>
        <strain evidence="4">Expedition CK06-06</strain>
    </source>
</reference>
<dbReference type="PROSITE" id="PS50084">
    <property type="entry name" value="KH_TYPE_1"/>
    <property type="match status" value="1"/>
</dbReference>
<accession>X1VGM5</accession>
<dbReference type="SUPFAM" id="SSF54791">
    <property type="entry name" value="Eukaryotic type KH-domain (KH-domain type I)"/>
    <property type="match status" value="1"/>
</dbReference>
<dbReference type="CDD" id="cd22431">
    <property type="entry name" value="KH-I_RNaseY"/>
    <property type="match status" value="1"/>
</dbReference>
<feature type="non-terminal residue" evidence="4">
    <location>
        <position position="1"/>
    </location>
</feature>
<name>X1VGM5_9ZZZZ</name>
<dbReference type="Pfam" id="PF00013">
    <property type="entry name" value="KH_1"/>
    <property type="match status" value="1"/>
</dbReference>
<dbReference type="AlphaFoldDB" id="X1VGM5"/>
<gene>
    <name evidence="4" type="ORF">S12H4_48710</name>
</gene>
<dbReference type="InterPro" id="IPR004088">
    <property type="entry name" value="KH_dom_type_1"/>
</dbReference>
<feature type="non-terminal residue" evidence="4">
    <location>
        <position position="248"/>
    </location>
</feature>
<keyword evidence="1" id="KW-0694">RNA-binding</keyword>
<dbReference type="InterPro" id="IPR036612">
    <property type="entry name" value="KH_dom_type_1_sf"/>
</dbReference>
<dbReference type="PANTHER" id="PTHR12826">
    <property type="entry name" value="RIBONUCLEASE Y"/>
    <property type="match status" value="1"/>
</dbReference>
<feature type="domain" description="K Homology" evidence="3">
    <location>
        <begin position="149"/>
        <end position="216"/>
    </location>
</feature>
<proteinExistence type="predicted"/>
<dbReference type="InterPro" id="IPR004087">
    <property type="entry name" value="KH_dom"/>
</dbReference>
<feature type="region of interest" description="Disordered" evidence="2">
    <location>
        <begin position="1"/>
        <end position="30"/>
    </location>
</feature>
<organism evidence="4">
    <name type="scientific">marine sediment metagenome</name>
    <dbReference type="NCBI Taxonomy" id="412755"/>
    <lineage>
        <taxon>unclassified sequences</taxon>
        <taxon>metagenomes</taxon>
        <taxon>ecological metagenomes</taxon>
    </lineage>
</organism>
<protein>
    <recommendedName>
        <fullName evidence="3">K Homology domain-containing protein</fullName>
    </recommendedName>
</protein>
<comment type="caution">
    <text evidence="4">The sequence shown here is derived from an EMBL/GenBank/DDBJ whole genome shotgun (WGS) entry which is preliminary data.</text>
</comment>
<sequence length="248" mass="28745">IQFREEMQQKRAKFHEEFKSKENQIQKSDARLVSREKELRRLENDLKFGENKLKNRNEKFEQKEENLLQKQQKVESIINDQNARLQRIAGISVDEAIKELKKNLEDRVKMEAAQMAIDIKEEAKATAQKEAKEIITYAIENIAYEVTMESTLSTVQLPSERYKGMIIGREGRNIRAFEEITGVKVIVDDTPELIVLSGFDPVRREVARISMENLIKTKNINPNLIEQIVSKATKEVERAIMKAAEDTL</sequence>